<reference evidence="2" key="1">
    <citation type="submission" date="2021-06" db="EMBL/GenBank/DDBJ databases">
        <title>Direct submission.</title>
        <authorList>
            <person name="Lee C.-S."/>
            <person name="Jin L."/>
        </authorList>
    </citation>
    <scope>NUCLEOTIDE SEQUENCE</scope>
    <source>
        <strain evidence="2">Con5</strain>
    </source>
</reference>
<dbReference type="EMBL" id="CP076361">
    <property type="protein sequence ID" value="QWK91757.1"/>
    <property type="molecule type" value="Genomic_DNA"/>
</dbReference>
<proteinExistence type="inferred from homology"/>
<dbReference type="Proteomes" id="UP000679352">
    <property type="component" value="Chromosome"/>
</dbReference>
<dbReference type="RefSeq" id="WP_215506412.1">
    <property type="nucleotide sequence ID" value="NZ_CP076361.1"/>
</dbReference>
<sequence>MTLPAESPRPAAMGGRSVIAQDVRIKGDLGSDGIVEVMGEIEGKITARTLVIGAEGYVKGAVMAETVDVRGRMDGRISCVTLTLRAAAQVKADSSYSTLSIESGATVDGRFSKSKA</sequence>
<dbReference type="PANTHER" id="PTHR35024">
    <property type="entry name" value="HYPOTHETICAL CYTOSOLIC PROTEIN"/>
    <property type="match status" value="1"/>
</dbReference>
<comment type="similarity">
    <text evidence="1">Belongs to the bactofilin family.</text>
</comment>
<dbReference type="PANTHER" id="PTHR35024:SF4">
    <property type="entry name" value="POLYMER-FORMING CYTOSKELETAL PROTEIN"/>
    <property type="match status" value="1"/>
</dbReference>
<evidence type="ECO:0000313" key="2">
    <source>
        <dbReference type="EMBL" id="QWK91757.1"/>
    </source>
</evidence>
<accession>A0A975P9A4</accession>
<evidence type="ECO:0000256" key="1">
    <source>
        <dbReference type="ARBA" id="ARBA00044755"/>
    </source>
</evidence>
<name>A0A975P9A4_9RHOB</name>
<protein>
    <submittedName>
        <fullName evidence="2">Polymer-forming cytoskeletal protein</fullName>
    </submittedName>
</protein>
<keyword evidence="3" id="KW-1185">Reference proteome</keyword>
<gene>
    <name evidence="2" type="ORF">KM031_07845</name>
</gene>
<organism evidence="2 3">
    <name type="scientific">Gemmobacter fulvus</name>
    <dbReference type="NCBI Taxonomy" id="2840474"/>
    <lineage>
        <taxon>Bacteria</taxon>
        <taxon>Pseudomonadati</taxon>
        <taxon>Pseudomonadota</taxon>
        <taxon>Alphaproteobacteria</taxon>
        <taxon>Rhodobacterales</taxon>
        <taxon>Paracoccaceae</taxon>
        <taxon>Gemmobacter</taxon>
    </lineage>
</organism>
<evidence type="ECO:0000313" key="3">
    <source>
        <dbReference type="Proteomes" id="UP000679352"/>
    </source>
</evidence>
<dbReference type="Pfam" id="PF04519">
    <property type="entry name" value="Bactofilin"/>
    <property type="match status" value="1"/>
</dbReference>
<dbReference type="KEGG" id="gfu:KM031_07845"/>
<dbReference type="AlphaFoldDB" id="A0A975P9A4"/>
<dbReference type="InterPro" id="IPR007607">
    <property type="entry name" value="BacA/B"/>
</dbReference>